<dbReference type="EMBL" id="CAJNOK010013862">
    <property type="protein sequence ID" value="CAF1193444.1"/>
    <property type="molecule type" value="Genomic_DNA"/>
</dbReference>
<keyword evidence="3" id="KW-0732">Signal</keyword>
<comment type="caution">
    <text evidence="4">The sequence shown here is derived from an EMBL/GenBank/DDBJ whole genome shotgun (WGS) entry which is preliminary data.</text>
</comment>
<feature type="signal peptide" evidence="3">
    <location>
        <begin position="1"/>
        <end position="23"/>
    </location>
</feature>
<dbReference type="EMBL" id="CAJOBA010035391">
    <property type="protein sequence ID" value="CAF4003722.1"/>
    <property type="molecule type" value="Genomic_DNA"/>
</dbReference>
<feature type="compositionally biased region" description="Pro residues" evidence="1">
    <location>
        <begin position="124"/>
        <end position="138"/>
    </location>
</feature>
<feature type="transmembrane region" description="Helical" evidence="2">
    <location>
        <begin position="47"/>
        <end position="68"/>
    </location>
</feature>
<protein>
    <submittedName>
        <fullName evidence="4">Uncharacterized protein</fullName>
    </submittedName>
</protein>
<dbReference type="Proteomes" id="UP000682733">
    <property type="component" value="Unassembled WGS sequence"/>
</dbReference>
<evidence type="ECO:0000256" key="3">
    <source>
        <dbReference type="SAM" id="SignalP"/>
    </source>
</evidence>
<feature type="chain" id="PRO_5036273464" evidence="3">
    <location>
        <begin position="24"/>
        <end position="150"/>
    </location>
</feature>
<name>A0A8S2ENI0_9BILA</name>
<feature type="region of interest" description="Disordered" evidence="1">
    <location>
        <begin position="118"/>
        <end position="150"/>
    </location>
</feature>
<evidence type="ECO:0000256" key="1">
    <source>
        <dbReference type="SAM" id="MobiDB-lite"/>
    </source>
</evidence>
<evidence type="ECO:0000313" key="5">
    <source>
        <dbReference type="EMBL" id="CAF4003722.1"/>
    </source>
</evidence>
<feature type="compositionally biased region" description="Polar residues" evidence="1">
    <location>
        <begin position="141"/>
        <end position="150"/>
    </location>
</feature>
<reference evidence="4" key="1">
    <citation type="submission" date="2021-02" db="EMBL/GenBank/DDBJ databases">
        <authorList>
            <person name="Nowell W R."/>
        </authorList>
    </citation>
    <scope>NUCLEOTIDE SEQUENCE</scope>
</reference>
<dbReference type="Proteomes" id="UP000677228">
    <property type="component" value="Unassembled WGS sequence"/>
</dbReference>
<dbReference type="AlphaFoldDB" id="A0A8S2ENI0"/>
<accession>A0A8S2ENI0</accession>
<keyword evidence="2" id="KW-0812">Transmembrane</keyword>
<sequence>MISRRCLILAAVVVICLFHISTAQTCSTAGTTCGHFLNCERSGTPGYTIALIIIGCISLLCACIGCCARASRHRNPVTPLSQRTQTQNVGVMGVQVHSYQNMGFPTRPNPLLSSVHTIPNPMQSTPPPPAYTELPPPSYDLATSTEKNKV</sequence>
<evidence type="ECO:0000256" key="2">
    <source>
        <dbReference type="SAM" id="Phobius"/>
    </source>
</evidence>
<proteinExistence type="predicted"/>
<keyword evidence="2" id="KW-1133">Transmembrane helix</keyword>
<evidence type="ECO:0000313" key="4">
    <source>
        <dbReference type="EMBL" id="CAF1193444.1"/>
    </source>
</evidence>
<organism evidence="4 6">
    <name type="scientific">Didymodactylos carnosus</name>
    <dbReference type="NCBI Taxonomy" id="1234261"/>
    <lineage>
        <taxon>Eukaryota</taxon>
        <taxon>Metazoa</taxon>
        <taxon>Spiralia</taxon>
        <taxon>Gnathifera</taxon>
        <taxon>Rotifera</taxon>
        <taxon>Eurotatoria</taxon>
        <taxon>Bdelloidea</taxon>
        <taxon>Philodinida</taxon>
        <taxon>Philodinidae</taxon>
        <taxon>Didymodactylos</taxon>
    </lineage>
</organism>
<evidence type="ECO:0000313" key="6">
    <source>
        <dbReference type="Proteomes" id="UP000677228"/>
    </source>
</evidence>
<keyword evidence="2" id="KW-0472">Membrane</keyword>
<gene>
    <name evidence="4" type="ORF">OVA965_LOCUS23622</name>
    <name evidence="5" type="ORF">TMI583_LOCUS24342</name>
</gene>